<protein>
    <submittedName>
        <fullName evidence="1">Uncharacterized protein</fullName>
    </submittedName>
</protein>
<dbReference type="EMBL" id="AP012167">
    <property type="protein sequence ID" value="BAN05671.1"/>
    <property type="molecule type" value="Genomic_DNA"/>
</dbReference>
<dbReference type="PATRIC" id="fig|1001583.3.peg.33"/>
<accession>M5AXB7</accession>
<dbReference type="HOGENOM" id="CLU_3169382_0_0_9"/>
<gene>
    <name evidence="1" type="ORF">LVISKB_0036</name>
</gene>
<evidence type="ECO:0000313" key="2">
    <source>
        <dbReference type="Proteomes" id="UP000012042"/>
    </source>
</evidence>
<reference evidence="1 2" key="1">
    <citation type="journal article" date="2013" name="PLoS ONE">
        <title>Genomic Analysis by Deep Sequencing of the Probiotic Lactobacillus brevis KB290 Harboring Nine Plasmids Reveals Genomic Stability.</title>
        <authorList>
            <person name="Fukao M."/>
            <person name="Oshima K."/>
            <person name="Morita H."/>
            <person name="Toh H."/>
            <person name="Suda W."/>
            <person name="Kim S.W."/>
            <person name="Suzuki S."/>
            <person name="Yakabe T."/>
            <person name="Hattori M."/>
            <person name="Yajima N."/>
        </authorList>
    </citation>
    <scope>NUCLEOTIDE SEQUENCE [LARGE SCALE GENOMIC DNA]</scope>
    <source>
        <strain evidence="1 2">KB290</strain>
    </source>
</reference>
<dbReference type="KEGG" id="lbk:LVISKB_0036"/>
<dbReference type="AlphaFoldDB" id="M5AXB7"/>
<proteinExistence type="predicted"/>
<evidence type="ECO:0000313" key="1">
    <source>
        <dbReference type="EMBL" id="BAN05671.1"/>
    </source>
</evidence>
<sequence>MILPTLERYQVGQRLETGALISGDHYSLTLNDERLKTNVVAPLSVVM</sequence>
<name>M5AXB7_LEVBR</name>
<organism evidence="1 2">
    <name type="scientific">Levilactobacillus brevis KB290</name>
    <dbReference type="NCBI Taxonomy" id="1001583"/>
    <lineage>
        <taxon>Bacteria</taxon>
        <taxon>Bacillati</taxon>
        <taxon>Bacillota</taxon>
        <taxon>Bacilli</taxon>
        <taxon>Lactobacillales</taxon>
        <taxon>Lactobacillaceae</taxon>
        <taxon>Levilactobacillus</taxon>
    </lineage>
</organism>
<dbReference type="Proteomes" id="UP000012042">
    <property type="component" value="Chromosome"/>
</dbReference>